<dbReference type="GO" id="GO:0005886">
    <property type="term" value="C:plasma membrane"/>
    <property type="evidence" value="ECO:0007669"/>
    <property type="project" value="UniProtKB-SubCell"/>
</dbReference>
<dbReference type="InterPro" id="IPR004772">
    <property type="entry name" value="TrkH"/>
</dbReference>
<gene>
    <name evidence="13" type="ORF">HHI_13149</name>
</gene>
<keyword evidence="7 12" id="KW-1133">Transmembrane helix</keyword>
<feature type="binding site" evidence="11">
    <location>
        <position position="434"/>
    </location>
    <ligand>
        <name>K(+)</name>
        <dbReference type="ChEBI" id="CHEBI:29103"/>
    </ligand>
</feature>
<evidence type="ECO:0000256" key="10">
    <source>
        <dbReference type="PIRNR" id="PIRNR006247"/>
    </source>
</evidence>
<feature type="transmembrane region" description="Helical" evidence="12">
    <location>
        <begin position="237"/>
        <end position="258"/>
    </location>
</feature>
<evidence type="ECO:0000256" key="9">
    <source>
        <dbReference type="ARBA" id="ARBA00023136"/>
    </source>
</evidence>
<evidence type="ECO:0000256" key="8">
    <source>
        <dbReference type="ARBA" id="ARBA00023065"/>
    </source>
</evidence>
<dbReference type="GO" id="GO:0046872">
    <property type="term" value="F:metal ion binding"/>
    <property type="evidence" value="ECO:0007669"/>
    <property type="project" value="UniProtKB-KW"/>
</dbReference>
<protein>
    <recommendedName>
        <fullName evidence="10">Trk system potassium uptake protein</fullName>
    </recommendedName>
</protein>
<reference evidence="13 14" key="1">
    <citation type="submission" date="2013-04" db="EMBL/GenBank/DDBJ databases">
        <title>Hyphomonas hirschiana VP5 Genome Sequencing.</title>
        <authorList>
            <person name="Lai Q."/>
            <person name="Shao Z."/>
        </authorList>
    </citation>
    <scope>NUCLEOTIDE SEQUENCE [LARGE SCALE GENOMIC DNA]</scope>
    <source>
        <strain evidence="13 14">VP5</strain>
    </source>
</reference>
<comment type="function">
    <text evidence="10">Low-affinity potassium transport system. Interacts with Trk system potassium uptake protein TrkA.</text>
</comment>
<evidence type="ECO:0000313" key="14">
    <source>
        <dbReference type="Proteomes" id="UP000025061"/>
    </source>
</evidence>
<feature type="transmembrane region" description="Helical" evidence="12">
    <location>
        <begin position="176"/>
        <end position="198"/>
    </location>
</feature>
<comment type="similarity">
    <text evidence="10">Belongs to the TrkH potassium transport family.</text>
</comment>
<keyword evidence="3 10" id="KW-1003">Cell membrane</keyword>
<sequence>MQLRPVLLALGIMTVLLAGAMLPCALLDLADGSDEAHVFWFSSFSSGLVGCLLWVLARGGDPKIGQRETFLLTVAVWVLVPAVAAVPFVVSGISVTDAVFESVSGLTTTGATSLSGLDNMPRGLLLWRGILQWIGGIGIVVTAVAILPQLRVGGMQLFQLESSDITGKFLPRIKDIAAYMGLTYLIISSACAFSYSLAGMNWFDAIVHAMSTVSAGGFANYDASFGHENLQPAMAPAIFFMALAGLPFALLTMLVLQGRISPMLRDPQPRLYFALLLFFSATIVIWHEAVVEPPIFDHIFHGITETVFNIVSVMTGTGYASTAYDTWGQPAIIIFLLATFMGGCAGSASCGMKMFRLEITAKALIAWSQRMVQPHRRTPVRYAGKPVDEETLQSVMVFMFLYLTTFMVVAALLSFTGLDALGAISASATMVSNVGPGLGPDVGPSTNFASVTDFAKWVCSAAMLLGRLEFVAVFVVLTGRFWRG</sequence>
<feature type="transmembrane region" description="Helical" evidence="12">
    <location>
        <begin position="395"/>
        <end position="415"/>
    </location>
</feature>
<name>A0A059FLL8_9PROT</name>
<keyword evidence="6 10" id="KW-0630">Potassium</keyword>
<feature type="transmembrane region" description="Helical" evidence="12">
    <location>
        <begin position="37"/>
        <end position="57"/>
    </location>
</feature>
<feature type="binding site" evidence="11">
    <location>
        <position position="317"/>
    </location>
    <ligand>
        <name>K(+)</name>
        <dbReference type="ChEBI" id="CHEBI:29103"/>
    </ligand>
</feature>
<evidence type="ECO:0000256" key="12">
    <source>
        <dbReference type="SAM" id="Phobius"/>
    </source>
</evidence>
<keyword evidence="4 10" id="KW-0633">Potassium transport</keyword>
<dbReference type="Pfam" id="PF02386">
    <property type="entry name" value="TrkH"/>
    <property type="match status" value="1"/>
</dbReference>
<keyword evidence="2 10" id="KW-0813">Transport</keyword>
<comment type="subcellular location">
    <subcellularLocation>
        <location evidence="10">Cell inner membrane</location>
        <topology evidence="10">Multi-pass membrane protein</topology>
    </subcellularLocation>
    <subcellularLocation>
        <location evidence="1">Cell membrane</location>
        <topology evidence="1">Multi-pass membrane protein</topology>
    </subcellularLocation>
</comment>
<dbReference type="Proteomes" id="UP000025061">
    <property type="component" value="Unassembled WGS sequence"/>
</dbReference>
<keyword evidence="14" id="KW-1185">Reference proteome</keyword>
<evidence type="ECO:0000256" key="7">
    <source>
        <dbReference type="ARBA" id="ARBA00022989"/>
    </source>
</evidence>
<feature type="transmembrane region" description="Helical" evidence="12">
    <location>
        <begin position="331"/>
        <end position="352"/>
    </location>
</feature>
<evidence type="ECO:0000256" key="2">
    <source>
        <dbReference type="ARBA" id="ARBA00022448"/>
    </source>
</evidence>
<evidence type="ECO:0000256" key="1">
    <source>
        <dbReference type="ARBA" id="ARBA00004651"/>
    </source>
</evidence>
<dbReference type="PANTHER" id="PTHR32024:SF3">
    <property type="entry name" value="TRK SYSTEM POTASSIUM UPTAKE PROTEIN"/>
    <property type="match status" value="1"/>
</dbReference>
<accession>A0A059FLL8</accession>
<keyword evidence="11" id="KW-0479">Metal-binding</keyword>
<feature type="transmembrane region" description="Helical" evidence="12">
    <location>
        <begin position="125"/>
        <end position="147"/>
    </location>
</feature>
<proteinExistence type="inferred from homology"/>
<evidence type="ECO:0000256" key="11">
    <source>
        <dbReference type="PIRSR" id="PIRSR006247-1"/>
    </source>
</evidence>
<dbReference type="GO" id="GO:0015379">
    <property type="term" value="F:potassium:chloride symporter activity"/>
    <property type="evidence" value="ECO:0007669"/>
    <property type="project" value="InterPro"/>
</dbReference>
<feature type="binding site" evidence="11">
    <location>
        <position position="433"/>
    </location>
    <ligand>
        <name>K(+)</name>
        <dbReference type="ChEBI" id="CHEBI:29103"/>
    </ligand>
</feature>
<keyword evidence="9 10" id="KW-0472">Membrane</keyword>
<keyword evidence="10" id="KW-0997">Cell inner membrane</keyword>
<evidence type="ECO:0000256" key="6">
    <source>
        <dbReference type="ARBA" id="ARBA00022958"/>
    </source>
</evidence>
<dbReference type="PATRIC" id="fig|1280951.3.peg.2652"/>
<dbReference type="RefSeq" id="WP_011647710.1">
    <property type="nucleotide sequence ID" value="NZ_ARYI01000011.1"/>
</dbReference>
<evidence type="ECO:0000256" key="5">
    <source>
        <dbReference type="ARBA" id="ARBA00022692"/>
    </source>
</evidence>
<evidence type="ECO:0000313" key="13">
    <source>
        <dbReference type="EMBL" id="KCZ91540.1"/>
    </source>
</evidence>
<dbReference type="PANTHER" id="PTHR32024">
    <property type="entry name" value="TRK SYSTEM POTASSIUM UPTAKE PROTEIN TRKG-RELATED"/>
    <property type="match status" value="1"/>
</dbReference>
<evidence type="ECO:0000256" key="3">
    <source>
        <dbReference type="ARBA" id="ARBA00022475"/>
    </source>
</evidence>
<feature type="transmembrane region" description="Helical" evidence="12">
    <location>
        <begin position="270"/>
        <end position="287"/>
    </location>
</feature>
<feature type="binding site" evidence="11">
    <location>
        <position position="216"/>
    </location>
    <ligand>
        <name>K(+)</name>
        <dbReference type="ChEBI" id="CHEBI:29103"/>
    </ligand>
</feature>
<feature type="binding site" evidence="11">
    <location>
        <position position="109"/>
    </location>
    <ligand>
        <name>K(+)</name>
        <dbReference type="ChEBI" id="CHEBI:29103"/>
    </ligand>
</feature>
<evidence type="ECO:0000256" key="4">
    <source>
        <dbReference type="ARBA" id="ARBA00022538"/>
    </source>
</evidence>
<comment type="caution">
    <text evidence="13">The sequence shown here is derived from an EMBL/GenBank/DDBJ whole genome shotgun (WGS) entry which is preliminary data.</text>
</comment>
<dbReference type="PIRSF" id="PIRSF006247">
    <property type="entry name" value="TrkH"/>
    <property type="match status" value="1"/>
</dbReference>
<dbReference type="EMBL" id="ARYI01000011">
    <property type="protein sequence ID" value="KCZ91540.1"/>
    <property type="molecule type" value="Genomic_DNA"/>
</dbReference>
<feature type="binding site" evidence="11">
    <location>
        <position position="108"/>
    </location>
    <ligand>
        <name>K(+)</name>
        <dbReference type="ChEBI" id="CHEBI:29103"/>
    </ligand>
</feature>
<keyword evidence="8 10" id="KW-0406">Ion transport</keyword>
<dbReference type="InterPro" id="IPR003445">
    <property type="entry name" value="Cat_transpt"/>
</dbReference>
<feature type="transmembrane region" description="Helical" evidence="12">
    <location>
        <begin position="454"/>
        <end position="477"/>
    </location>
</feature>
<feature type="transmembrane region" description="Helical" evidence="12">
    <location>
        <begin position="69"/>
        <end position="90"/>
    </location>
</feature>
<keyword evidence="5 12" id="KW-0812">Transmembrane</keyword>
<organism evidence="13 14">
    <name type="scientific">Hyphomonas hirschiana VP5</name>
    <dbReference type="NCBI Taxonomy" id="1280951"/>
    <lineage>
        <taxon>Bacteria</taxon>
        <taxon>Pseudomonadati</taxon>
        <taxon>Pseudomonadota</taxon>
        <taxon>Alphaproteobacteria</taxon>
        <taxon>Hyphomonadales</taxon>
        <taxon>Hyphomonadaceae</taxon>
        <taxon>Hyphomonas</taxon>
    </lineage>
</organism>
<dbReference type="AlphaFoldDB" id="A0A059FLL8"/>